<evidence type="ECO:0000313" key="1">
    <source>
        <dbReference type="EMBL" id="KFM71792.1"/>
    </source>
</evidence>
<dbReference type="OrthoDB" id="6146839at2759"/>
<keyword evidence="2" id="KW-1185">Reference proteome</keyword>
<name>A0A087U353_STEMI</name>
<reference evidence="1 2" key="1">
    <citation type="submission" date="2013-11" db="EMBL/GenBank/DDBJ databases">
        <title>Genome sequencing of Stegodyphus mimosarum.</title>
        <authorList>
            <person name="Bechsgaard J."/>
        </authorList>
    </citation>
    <scope>NUCLEOTIDE SEQUENCE [LARGE SCALE GENOMIC DNA]</scope>
</reference>
<sequence>MTHYSCFRKSVKWCKKLFFGLMDITILNSNILFERKHGIKMQFLQFKMKLIEQIFENYGKIEKKSSLLSDPYKHLSDYLVGT</sequence>
<protein>
    <recommendedName>
        <fullName evidence="3">PiggyBac transposable element-derived protein domain-containing protein</fullName>
    </recommendedName>
</protein>
<dbReference type="Proteomes" id="UP000054359">
    <property type="component" value="Unassembled WGS sequence"/>
</dbReference>
<evidence type="ECO:0000313" key="2">
    <source>
        <dbReference type="Proteomes" id="UP000054359"/>
    </source>
</evidence>
<feature type="non-terminal residue" evidence="1">
    <location>
        <position position="82"/>
    </location>
</feature>
<dbReference type="AlphaFoldDB" id="A0A087U353"/>
<evidence type="ECO:0008006" key="3">
    <source>
        <dbReference type="Google" id="ProtNLM"/>
    </source>
</evidence>
<proteinExistence type="predicted"/>
<gene>
    <name evidence="1" type="ORF">X975_09326</name>
</gene>
<dbReference type="EMBL" id="KK117932">
    <property type="protein sequence ID" value="KFM71792.1"/>
    <property type="molecule type" value="Genomic_DNA"/>
</dbReference>
<accession>A0A087U353</accession>
<organism evidence="1 2">
    <name type="scientific">Stegodyphus mimosarum</name>
    <name type="common">African social velvet spider</name>
    <dbReference type="NCBI Taxonomy" id="407821"/>
    <lineage>
        <taxon>Eukaryota</taxon>
        <taxon>Metazoa</taxon>
        <taxon>Ecdysozoa</taxon>
        <taxon>Arthropoda</taxon>
        <taxon>Chelicerata</taxon>
        <taxon>Arachnida</taxon>
        <taxon>Araneae</taxon>
        <taxon>Araneomorphae</taxon>
        <taxon>Entelegynae</taxon>
        <taxon>Eresoidea</taxon>
        <taxon>Eresidae</taxon>
        <taxon>Stegodyphus</taxon>
    </lineage>
</organism>